<gene>
    <name evidence="2" type="ORF">POCTA_138.1.T0430163</name>
</gene>
<dbReference type="Proteomes" id="UP000683925">
    <property type="component" value="Unassembled WGS sequence"/>
</dbReference>
<keyword evidence="1" id="KW-1133">Transmembrane helix</keyword>
<reference evidence="2" key="1">
    <citation type="submission" date="2021-01" db="EMBL/GenBank/DDBJ databases">
        <authorList>
            <consortium name="Genoscope - CEA"/>
            <person name="William W."/>
        </authorList>
    </citation>
    <scope>NUCLEOTIDE SEQUENCE</scope>
</reference>
<evidence type="ECO:0008006" key="4">
    <source>
        <dbReference type="Google" id="ProtNLM"/>
    </source>
</evidence>
<evidence type="ECO:0000313" key="2">
    <source>
        <dbReference type="EMBL" id="CAD8163439.1"/>
    </source>
</evidence>
<name>A0A8S1UI78_PAROT</name>
<keyword evidence="3" id="KW-1185">Reference proteome</keyword>
<organism evidence="2 3">
    <name type="scientific">Paramecium octaurelia</name>
    <dbReference type="NCBI Taxonomy" id="43137"/>
    <lineage>
        <taxon>Eukaryota</taxon>
        <taxon>Sar</taxon>
        <taxon>Alveolata</taxon>
        <taxon>Ciliophora</taxon>
        <taxon>Intramacronucleata</taxon>
        <taxon>Oligohymenophorea</taxon>
        <taxon>Peniculida</taxon>
        <taxon>Parameciidae</taxon>
        <taxon>Paramecium</taxon>
    </lineage>
</organism>
<sequence length="261" mass="31576">MNNEIHKINPLQRNAFQVKESNCFNNMKKRQFDNNSLSKEKEKYFQKKLTLKLYLGFDQIQYSEQPNCCKIILIPLPFSQKYQKLYIIDSFFTCNEDKSNFQCTCSFDLSTNESIIINQTYEFKNLTIYSLQLNAKQQSFIIYHCLQKDLTIRMIDNKTIDAQIYIYQHYQEGINFHYLELMIMIPLNDSEFLQRKMLQKIFDHKLSYLLNQGNAAYYQLKSQAHFFIFLIYRLLTYLFTWTLMDLYRFQVIIDICINIYK</sequence>
<evidence type="ECO:0000313" key="3">
    <source>
        <dbReference type="Proteomes" id="UP000683925"/>
    </source>
</evidence>
<proteinExistence type="predicted"/>
<keyword evidence="1" id="KW-0812">Transmembrane</keyword>
<dbReference type="AlphaFoldDB" id="A0A8S1UI78"/>
<accession>A0A8S1UI78</accession>
<evidence type="ECO:0000256" key="1">
    <source>
        <dbReference type="SAM" id="Phobius"/>
    </source>
</evidence>
<comment type="caution">
    <text evidence="2">The sequence shown here is derived from an EMBL/GenBank/DDBJ whole genome shotgun (WGS) entry which is preliminary data.</text>
</comment>
<keyword evidence="1" id="KW-0472">Membrane</keyword>
<protein>
    <recommendedName>
        <fullName evidence="4">Transmembrane protein</fullName>
    </recommendedName>
</protein>
<feature type="transmembrane region" description="Helical" evidence="1">
    <location>
        <begin position="224"/>
        <end position="244"/>
    </location>
</feature>
<dbReference type="EMBL" id="CAJJDP010000043">
    <property type="protein sequence ID" value="CAD8163439.1"/>
    <property type="molecule type" value="Genomic_DNA"/>
</dbReference>